<keyword evidence="1" id="KW-0812">Transmembrane</keyword>
<comment type="caution">
    <text evidence="3">The sequence shown here is derived from an EMBL/GenBank/DDBJ whole genome shotgun (WGS) entry which is preliminary data.</text>
</comment>
<gene>
    <name evidence="3" type="ORF">HUG17_1685</name>
</gene>
<dbReference type="Proteomes" id="UP000828236">
    <property type="component" value="Unassembled WGS sequence"/>
</dbReference>
<accession>A0A9D4SLH5</accession>
<organism evidence="3">
    <name type="scientific">Dermatophagoides farinae</name>
    <name type="common">American house dust mite</name>
    <dbReference type="NCBI Taxonomy" id="6954"/>
    <lineage>
        <taxon>Eukaryota</taxon>
        <taxon>Metazoa</taxon>
        <taxon>Ecdysozoa</taxon>
        <taxon>Arthropoda</taxon>
        <taxon>Chelicerata</taxon>
        <taxon>Arachnida</taxon>
        <taxon>Acari</taxon>
        <taxon>Acariformes</taxon>
        <taxon>Sarcoptiformes</taxon>
        <taxon>Astigmata</taxon>
        <taxon>Psoroptidia</taxon>
        <taxon>Analgoidea</taxon>
        <taxon>Pyroglyphidae</taxon>
        <taxon>Dermatophagoidinae</taxon>
        <taxon>Dermatophagoides</taxon>
    </lineage>
</organism>
<sequence length="250" mass="28530">MSQIYLFLVLLTIPGTLWTKYKPFGAEYCFKIDFNVPQQQVPHGNCTTIIKWTGSSNIRLIPKIIQTNTVFDNLTNGEDDPKTIVLDIIETPGRIFQLNIYGAKVFYLAMIPTIVLNDIHDDHCPDDYLYCGSKYCIYHDLVCEGIIQCYPSSLICNDKTPSNEFLVLSFLAVVFSCLLMSMILSAFIFFKIRLSSRNDSRLISGSNLKPKLYGTVNCVSYESLPSEPLSKTRFYQNIQHYNELLISNIK</sequence>
<evidence type="ECO:0000256" key="1">
    <source>
        <dbReference type="SAM" id="Phobius"/>
    </source>
</evidence>
<dbReference type="EMBL" id="SDOV01000001">
    <property type="protein sequence ID" value="KAH7646147.1"/>
    <property type="molecule type" value="Genomic_DNA"/>
</dbReference>
<reference evidence="3" key="2">
    <citation type="journal article" date="2021" name="World Allergy Organ. J.">
        <title>Chromosome-level assembly of Dermatophagoides farinae genome and transcriptome reveals two novel allergens Der f 37 and Der f 39.</title>
        <authorList>
            <person name="Chen J."/>
            <person name="Cai Z."/>
            <person name="Fan D."/>
            <person name="Hu J."/>
            <person name="Hou Y."/>
            <person name="He Y."/>
            <person name="Zhang Z."/>
            <person name="Zhao Z."/>
            <person name="Gao P."/>
            <person name="Hu W."/>
            <person name="Sun J."/>
            <person name="Li J."/>
            <person name="Ji K."/>
        </authorList>
    </citation>
    <scope>NUCLEOTIDE SEQUENCE</scope>
    <source>
        <strain evidence="3">JKM2019</strain>
    </source>
</reference>
<proteinExistence type="predicted"/>
<keyword evidence="2" id="KW-0732">Signal</keyword>
<keyword evidence="1" id="KW-1133">Transmembrane helix</keyword>
<keyword evidence="1" id="KW-0472">Membrane</keyword>
<dbReference type="AlphaFoldDB" id="A0A9D4SLH5"/>
<feature type="signal peptide" evidence="2">
    <location>
        <begin position="1"/>
        <end position="19"/>
    </location>
</feature>
<name>A0A9D4SLH5_DERFA</name>
<evidence type="ECO:0000256" key="2">
    <source>
        <dbReference type="SAM" id="SignalP"/>
    </source>
</evidence>
<reference evidence="3" key="1">
    <citation type="submission" date="2020-06" db="EMBL/GenBank/DDBJ databases">
        <authorList>
            <person name="Ji K."/>
            <person name="Li J."/>
        </authorList>
    </citation>
    <scope>NUCLEOTIDE SEQUENCE</scope>
    <source>
        <strain evidence="3">JKM2019</strain>
        <tissue evidence="3">Whole body</tissue>
    </source>
</reference>
<protein>
    <submittedName>
        <fullName evidence="3">Comm domain-containing protein</fullName>
    </submittedName>
</protein>
<feature type="transmembrane region" description="Helical" evidence="1">
    <location>
        <begin position="165"/>
        <end position="190"/>
    </location>
</feature>
<evidence type="ECO:0000313" key="3">
    <source>
        <dbReference type="EMBL" id="KAH7646147.1"/>
    </source>
</evidence>
<feature type="chain" id="PRO_5038497084" evidence="2">
    <location>
        <begin position="20"/>
        <end position="250"/>
    </location>
</feature>